<dbReference type="Proteomes" id="UP000192840">
    <property type="component" value="Unassembled WGS sequence"/>
</dbReference>
<keyword evidence="2" id="KW-1185">Reference proteome</keyword>
<sequence length="175" mass="19400">MTKSGWRTDPQVDKLFDRYHEVGNAYCSTTRAADPIALAEAVLNRPVQVADSRFRSQAAFYALWGELLVVVWHLRNRGVSAQALSDGRGLLSRNDVDRLIAEATAPTARSLAENWASSAFVGEVANKLNQLRRAGKEAEAERLRKAARPFLRVWFEQNVPADPPDETARALLPAS</sequence>
<gene>
    <name evidence="1" type="ORF">SAMN05660733_04396</name>
</gene>
<dbReference type="EMBL" id="FWYC01000010">
    <property type="protein sequence ID" value="SMD12278.1"/>
    <property type="molecule type" value="Genomic_DNA"/>
</dbReference>
<protein>
    <submittedName>
        <fullName evidence="1">Uncharacterized protein</fullName>
    </submittedName>
</protein>
<dbReference type="AlphaFoldDB" id="A0A1W2ESX4"/>
<accession>A0A1W2ESX4</accession>
<organism evidence="1 2">
    <name type="scientific">Lentzea albidocapillata</name>
    <dbReference type="NCBI Taxonomy" id="40571"/>
    <lineage>
        <taxon>Bacteria</taxon>
        <taxon>Bacillati</taxon>
        <taxon>Actinomycetota</taxon>
        <taxon>Actinomycetes</taxon>
        <taxon>Pseudonocardiales</taxon>
        <taxon>Pseudonocardiaceae</taxon>
        <taxon>Lentzea</taxon>
    </lineage>
</organism>
<dbReference type="STRING" id="40571.SAMN05660733_04396"/>
<evidence type="ECO:0000313" key="2">
    <source>
        <dbReference type="Proteomes" id="UP000192840"/>
    </source>
</evidence>
<evidence type="ECO:0000313" key="1">
    <source>
        <dbReference type="EMBL" id="SMD12278.1"/>
    </source>
</evidence>
<reference evidence="2" key="1">
    <citation type="submission" date="2017-04" db="EMBL/GenBank/DDBJ databases">
        <authorList>
            <person name="Varghese N."/>
            <person name="Submissions S."/>
        </authorList>
    </citation>
    <scope>NUCLEOTIDE SEQUENCE [LARGE SCALE GENOMIC DNA]</scope>
    <source>
        <strain evidence="2">DSM 44073</strain>
    </source>
</reference>
<name>A0A1W2ESX4_9PSEU</name>
<proteinExistence type="predicted"/>